<dbReference type="SUPFAM" id="SSF111369">
    <property type="entry name" value="HlyD-like secretion proteins"/>
    <property type="match status" value="1"/>
</dbReference>
<evidence type="ECO:0000256" key="4">
    <source>
        <dbReference type="SAM" id="SignalP"/>
    </source>
</evidence>
<feature type="signal peptide" evidence="4">
    <location>
        <begin position="1"/>
        <end position="35"/>
    </location>
</feature>
<dbReference type="PANTHER" id="PTHR30469:SF18">
    <property type="entry name" value="RESISTANCE-NODULATION-CELL DIVISION (RND) EFFLUX MEMBRANE FUSION PROTEIN-RELATED"/>
    <property type="match status" value="1"/>
</dbReference>
<comment type="subcellular location">
    <subcellularLocation>
        <location evidence="1">Cell envelope</location>
    </subcellularLocation>
</comment>
<evidence type="ECO:0000259" key="7">
    <source>
        <dbReference type="Pfam" id="PF25967"/>
    </source>
</evidence>
<evidence type="ECO:0000313" key="9">
    <source>
        <dbReference type="Proteomes" id="UP000032680"/>
    </source>
</evidence>
<dbReference type="Pfam" id="PF25967">
    <property type="entry name" value="RND-MFP_C"/>
    <property type="match status" value="1"/>
</dbReference>
<protein>
    <submittedName>
        <fullName evidence="8">RND family efflux transporter MFP subunit</fullName>
    </submittedName>
</protein>
<dbReference type="Proteomes" id="UP000032680">
    <property type="component" value="Unassembled WGS sequence"/>
</dbReference>
<dbReference type="AlphaFoldDB" id="A0A0D6P9J3"/>
<dbReference type="PROSITE" id="PS51257">
    <property type="entry name" value="PROKAR_LIPOPROTEIN"/>
    <property type="match status" value="1"/>
</dbReference>
<sequence length="376" mass="39502">MTSAPRFPVSRLAGPRLAVLAAAAVLLLAGCDSHAEKPKAAAPRAVLATVVHAEPAAPVRSLSGTIRARVESDLGFRVGGKVIRRLVDAGAVVAAGQTLAELDPVDLQLQLRQAQADLDAATTARQSAANELRRIETLHHSGWSTGSDYDRQRTLAEEAEGRFVRAQRAVELAARAVTYGTLRADAAGVITAVSVEPGQVVGAGQTVFRLAHLDGREAAVAVPEALVDCARRGHARVTLWALPGRSWPATLRELTPAADPATRTYAARFAIPAAEHSDSASEIMLGMTATVEITTESRPVMRVPLAAILDEGHGPTVWVVDPHTGTLTSRPVTIDRYAGNEALVSAGLADGETIVAMGVQKLDAAQRVRVVSRLPS</sequence>
<dbReference type="EMBL" id="BANB01000487">
    <property type="protein sequence ID" value="GAN77863.1"/>
    <property type="molecule type" value="Genomic_DNA"/>
</dbReference>
<evidence type="ECO:0000313" key="8">
    <source>
        <dbReference type="EMBL" id="GAN77863.1"/>
    </source>
</evidence>
<dbReference type="Pfam" id="PF25917">
    <property type="entry name" value="BSH_RND"/>
    <property type="match status" value="1"/>
</dbReference>
<feature type="chain" id="PRO_5002309985" evidence="4">
    <location>
        <begin position="36"/>
        <end position="376"/>
    </location>
</feature>
<comment type="caution">
    <text evidence="8">The sequence shown here is derived from an EMBL/GenBank/DDBJ whole genome shotgun (WGS) entry which is preliminary data.</text>
</comment>
<evidence type="ECO:0000256" key="3">
    <source>
        <dbReference type="ARBA" id="ARBA00022448"/>
    </source>
</evidence>
<name>A0A0D6P9J3_9PROT</name>
<keyword evidence="4" id="KW-0732">Signal</keyword>
<dbReference type="PANTHER" id="PTHR30469">
    <property type="entry name" value="MULTIDRUG RESISTANCE PROTEIN MDTA"/>
    <property type="match status" value="1"/>
</dbReference>
<evidence type="ECO:0000256" key="1">
    <source>
        <dbReference type="ARBA" id="ARBA00004196"/>
    </source>
</evidence>
<evidence type="ECO:0000259" key="5">
    <source>
        <dbReference type="Pfam" id="PF25917"/>
    </source>
</evidence>
<dbReference type="Gene3D" id="2.40.50.100">
    <property type="match status" value="1"/>
</dbReference>
<evidence type="ECO:0000256" key="2">
    <source>
        <dbReference type="ARBA" id="ARBA00009477"/>
    </source>
</evidence>
<dbReference type="Pfam" id="PF25954">
    <property type="entry name" value="Beta-barrel_RND_2"/>
    <property type="match status" value="1"/>
</dbReference>
<dbReference type="Gene3D" id="2.40.420.20">
    <property type="match status" value="1"/>
</dbReference>
<feature type="domain" description="Multidrug resistance protein MdtA-like barrel-sandwich hybrid" evidence="5">
    <location>
        <begin position="73"/>
        <end position="208"/>
    </location>
</feature>
<dbReference type="GO" id="GO:0015562">
    <property type="term" value="F:efflux transmembrane transporter activity"/>
    <property type="evidence" value="ECO:0007669"/>
    <property type="project" value="TreeGrafter"/>
</dbReference>
<dbReference type="InterPro" id="IPR006143">
    <property type="entry name" value="RND_pump_MFP"/>
</dbReference>
<comment type="similarity">
    <text evidence="2">Belongs to the membrane fusion protein (MFP) (TC 8.A.1) family.</text>
</comment>
<organism evidence="8 9">
    <name type="scientific">Acidisphaera rubrifaciens HS-AP3</name>
    <dbReference type="NCBI Taxonomy" id="1231350"/>
    <lineage>
        <taxon>Bacteria</taxon>
        <taxon>Pseudomonadati</taxon>
        <taxon>Pseudomonadota</taxon>
        <taxon>Alphaproteobacteria</taxon>
        <taxon>Acetobacterales</taxon>
        <taxon>Acetobacteraceae</taxon>
        <taxon>Acidisphaera</taxon>
    </lineage>
</organism>
<dbReference type="RefSeq" id="WP_048862133.1">
    <property type="nucleotide sequence ID" value="NZ_BANB01000487.1"/>
</dbReference>
<keyword evidence="3" id="KW-0813">Transport</keyword>
<dbReference type="GO" id="GO:1990281">
    <property type="term" value="C:efflux pump complex"/>
    <property type="evidence" value="ECO:0007669"/>
    <property type="project" value="TreeGrafter"/>
</dbReference>
<gene>
    <name evidence="8" type="ORF">Asru_0487_06</name>
</gene>
<dbReference type="InterPro" id="IPR058792">
    <property type="entry name" value="Beta-barrel_RND_2"/>
</dbReference>
<keyword evidence="9" id="KW-1185">Reference proteome</keyword>
<dbReference type="Gene3D" id="2.40.30.170">
    <property type="match status" value="1"/>
</dbReference>
<dbReference type="InterPro" id="IPR058625">
    <property type="entry name" value="MdtA-like_BSH"/>
</dbReference>
<dbReference type="InterPro" id="IPR058627">
    <property type="entry name" value="MdtA-like_C"/>
</dbReference>
<reference evidence="8 9" key="1">
    <citation type="submission" date="2012-11" db="EMBL/GenBank/DDBJ databases">
        <title>Whole genome sequence of Acidisphaera rubrifaciens HS-AP3.</title>
        <authorList>
            <person name="Azuma Y."/>
            <person name="Higashiura N."/>
            <person name="Hirakawa H."/>
            <person name="Matsushita K."/>
        </authorList>
    </citation>
    <scope>NUCLEOTIDE SEQUENCE [LARGE SCALE GENOMIC DNA]</scope>
    <source>
        <strain evidence="8 9">HS-AP3</strain>
    </source>
</reference>
<dbReference type="OrthoDB" id="9813967at2"/>
<accession>A0A0D6P9J3</accession>
<dbReference type="NCBIfam" id="TIGR01730">
    <property type="entry name" value="RND_mfp"/>
    <property type="match status" value="1"/>
</dbReference>
<dbReference type="Gene3D" id="1.10.287.470">
    <property type="entry name" value="Helix hairpin bin"/>
    <property type="match status" value="1"/>
</dbReference>
<feature type="domain" description="CusB-like beta-barrel" evidence="6">
    <location>
        <begin position="220"/>
        <end position="296"/>
    </location>
</feature>
<feature type="domain" description="Multidrug resistance protein MdtA-like C-terminal permuted SH3" evidence="7">
    <location>
        <begin position="303"/>
        <end position="361"/>
    </location>
</feature>
<proteinExistence type="inferred from homology"/>
<evidence type="ECO:0000259" key="6">
    <source>
        <dbReference type="Pfam" id="PF25954"/>
    </source>
</evidence>